<gene>
    <name evidence="1" type="ORF">BCR39DRAFT_520946</name>
</gene>
<comment type="caution">
    <text evidence="1">The sequence shown here is derived from an EMBL/GenBank/DDBJ whole genome shotgun (WGS) entry which is preliminary data.</text>
</comment>
<dbReference type="Proteomes" id="UP000193986">
    <property type="component" value="Unassembled WGS sequence"/>
</dbReference>
<dbReference type="AlphaFoldDB" id="A0A1Y2BDZ5"/>
<dbReference type="PANTHER" id="PTHR47381:SF3">
    <property type="entry name" value="ALPHA_BETA-HYDROLASES SUPERFAMILY PROTEIN"/>
    <property type="match status" value="1"/>
</dbReference>
<name>A0A1Y2BDZ5_9TREE</name>
<sequence>MTDYASLNMGHPATSCRLVLLAGFQVKVYGLDEIRSSDLPIACIIATHGRLSNQKRMSNFVYGLLGHIGQISQGKKKKRDVIVVTLDQRNHGDRLVDGNANLAYDKNPQHLFDMASSIVGGCQDVSMIIDFLACYLFPNGERVIDEWVATGVSLGGHVVWRLLHHEPRIKHAIPILGVPLEAFTRLMGTRATSQGLEFAPPLYPPSLRPLLEVPIPEGCYSGKKILSIHGGSDPVVPFELGRDDIMRVKEEFGGQLELFVQDGIGHAVTFEMLQKTAEWVWLWALSANKPSTASQL</sequence>
<dbReference type="InterPro" id="IPR029058">
    <property type="entry name" value="AB_hydrolase_fold"/>
</dbReference>
<protein>
    <recommendedName>
        <fullName evidence="3">Alpha/Beta hydrolase protein</fullName>
    </recommendedName>
</protein>
<dbReference type="EMBL" id="MCFC01000007">
    <property type="protein sequence ID" value="ORY33053.1"/>
    <property type="molecule type" value="Genomic_DNA"/>
</dbReference>
<reference evidence="1 2" key="1">
    <citation type="submission" date="2016-07" db="EMBL/GenBank/DDBJ databases">
        <title>Pervasive Adenine N6-methylation of Active Genes in Fungi.</title>
        <authorList>
            <consortium name="DOE Joint Genome Institute"/>
            <person name="Mondo S.J."/>
            <person name="Dannebaum R.O."/>
            <person name="Kuo R.C."/>
            <person name="Labutti K."/>
            <person name="Haridas S."/>
            <person name="Kuo A."/>
            <person name="Salamov A."/>
            <person name="Ahrendt S.R."/>
            <person name="Lipzen A."/>
            <person name="Sullivan W."/>
            <person name="Andreopoulos W.B."/>
            <person name="Clum A."/>
            <person name="Lindquist E."/>
            <person name="Daum C."/>
            <person name="Ramamoorthy G.K."/>
            <person name="Gryganskyi A."/>
            <person name="Culley D."/>
            <person name="Magnuson J.K."/>
            <person name="James T.Y."/>
            <person name="O'Malley M.A."/>
            <person name="Stajich J.E."/>
            <person name="Spatafora J.W."/>
            <person name="Visel A."/>
            <person name="Grigoriev I.V."/>
        </authorList>
    </citation>
    <scope>NUCLEOTIDE SEQUENCE [LARGE SCALE GENOMIC DNA]</scope>
    <source>
        <strain evidence="1 2">68-887.2</strain>
    </source>
</reference>
<keyword evidence="2" id="KW-1185">Reference proteome</keyword>
<dbReference type="SUPFAM" id="SSF53474">
    <property type="entry name" value="alpha/beta-Hydrolases"/>
    <property type="match status" value="1"/>
</dbReference>
<evidence type="ECO:0008006" key="3">
    <source>
        <dbReference type="Google" id="ProtNLM"/>
    </source>
</evidence>
<dbReference type="OrthoDB" id="2152248at2759"/>
<dbReference type="STRING" id="71784.A0A1Y2BDZ5"/>
<organism evidence="1 2">
    <name type="scientific">Naematelia encephala</name>
    <dbReference type="NCBI Taxonomy" id="71784"/>
    <lineage>
        <taxon>Eukaryota</taxon>
        <taxon>Fungi</taxon>
        <taxon>Dikarya</taxon>
        <taxon>Basidiomycota</taxon>
        <taxon>Agaricomycotina</taxon>
        <taxon>Tremellomycetes</taxon>
        <taxon>Tremellales</taxon>
        <taxon>Naemateliaceae</taxon>
        <taxon>Naematelia</taxon>
    </lineage>
</organism>
<accession>A0A1Y2BDZ5</accession>
<evidence type="ECO:0000313" key="1">
    <source>
        <dbReference type="EMBL" id="ORY33053.1"/>
    </source>
</evidence>
<dbReference type="InParanoid" id="A0A1Y2BDZ5"/>
<dbReference type="Gene3D" id="3.40.50.1820">
    <property type="entry name" value="alpha/beta hydrolase"/>
    <property type="match status" value="1"/>
</dbReference>
<proteinExistence type="predicted"/>
<dbReference type="PANTHER" id="PTHR47381">
    <property type="entry name" value="ALPHA/BETA-HYDROLASES SUPERFAMILY PROTEIN"/>
    <property type="match status" value="1"/>
</dbReference>
<evidence type="ECO:0000313" key="2">
    <source>
        <dbReference type="Proteomes" id="UP000193986"/>
    </source>
</evidence>